<evidence type="ECO:0000256" key="1">
    <source>
        <dbReference type="SAM" id="MobiDB-lite"/>
    </source>
</evidence>
<dbReference type="AlphaFoldDB" id="A0A7C8JNQ2"/>
<sequence length="733" mass="81404">MAACIWYRYLCALLLYLLSAANAYSLTWGFTWINSDGQQTNTLETTDIPGIPLDCFHIPSPDGEMQEWTPTGFSLTSTLDYNKLDDPTYAGYPPRAIALWQLPGCLSDNGLPIAVIRLWDETGTQTLESFSPVEYGNIDHYALGISETGARSFQEINEESPLWEDIVLGEGMVEGDVFERPYDMNYLLFAIFRNCDFYKTLNKAIFLSAYIAATNAYTIKFNVLGFENVSEIRRVEIEMHILEQYEAYVARGRELGKVQGPFTVDWDGMDVKRVPEAMGYIIPGTVGRERCFNIIPPIFTQRTPEVVVKDRYKINNLREGDEAEYFPPPFLLNPIQRSKNPPKWDPRLPLNAPVAPKLPEVDITKITIFSRLDPEAWKTLGPAGPPPLAIALYSRRDCLSKGNKHTPEAVIRYFDGEGSQVVPMDKLSPETGTLRAQSWEELDVNSEWWSAAIGEVPVQPKTRYGGTQANSGLLSLRPTGSTGSDKTAGSNGSGEKLTPTRTDVGDAYLTANGDRPQQYIKDVVEAGHDFEFYMADDALDSKQIMRQKWKGLEDYGYGGPNKLKPRVKTTGLEYLTVDWAPEVNANSAPNSALLSTGGIDADGYETVSPGRRKPEGGVEFSVYNPFDEPLPKEKNKPTSVFLKENQDSDESILPPLLPLSSSEEGDTLQLRDASELWAQSNAGATADPDLDGLDLYRFRSGGMASGGSDPEREDAVGLDILEESYVNELDELE</sequence>
<organism evidence="4 6">
    <name type="scientific">Orbilia oligospora</name>
    <name type="common">Nematode-trapping fungus</name>
    <name type="synonym">Arthrobotrys oligospora</name>
    <dbReference type="NCBI Taxonomy" id="2813651"/>
    <lineage>
        <taxon>Eukaryota</taxon>
        <taxon>Fungi</taxon>
        <taxon>Dikarya</taxon>
        <taxon>Ascomycota</taxon>
        <taxon>Pezizomycotina</taxon>
        <taxon>Orbiliomycetes</taxon>
        <taxon>Orbiliales</taxon>
        <taxon>Orbiliaceae</taxon>
        <taxon>Orbilia</taxon>
    </lineage>
</organism>
<evidence type="ECO:0000313" key="4">
    <source>
        <dbReference type="EMBL" id="KAF3123243.1"/>
    </source>
</evidence>
<gene>
    <name evidence="3" type="ORF">TWF102_006809</name>
    <name evidence="4" type="ORF">TWF703_000985</name>
</gene>
<accession>A0A7C8JNQ2</accession>
<comment type="caution">
    <text evidence="4">The sequence shown here is derived from an EMBL/GenBank/DDBJ whole genome shotgun (WGS) entry which is preliminary data.</text>
</comment>
<dbReference type="EMBL" id="WIQW01000038">
    <property type="protein sequence ID" value="KAF3096191.1"/>
    <property type="molecule type" value="Genomic_DNA"/>
</dbReference>
<proteinExistence type="predicted"/>
<evidence type="ECO:0000313" key="5">
    <source>
        <dbReference type="Proteomes" id="UP000475325"/>
    </source>
</evidence>
<feature type="region of interest" description="Disordered" evidence="1">
    <location>
        <begin position="462"/>
        <end position="501"/>
    </location>
</feature>
<evidence type="ECO:0000313" key="3">
    <source>
        <dbReference type="EMBL" id="KAF3096191.1"/>
    </source>
</evidence>
<evidence type="ECO:0000313" key="6">
    <source>
        <dbReference type="Proteomes" id="UP000480548"/>
    </source>
</evidence>
<protein>
    <submittedName>
        <fullName evidence="4">Uncharacterized protein</fullName>
    </submittedName>
</protein>
<name>A0A7C8JNQ2_ORBOL</name>
<dbReference type="EMBL" id="WIQZ01000112">
    <property type="protein sequence ID" value="KAF3123243.1"/>
    <property type="molecule type" value="Genomic_DNA"/>
</dbReference>
<evidence type="ECO:0000256" key="2">
    <source>
        <dbReference type="SAM" id="SignalP"/>
    </source>
</evidence>
<feature type="region of interest" description="Disordered" evidence="1">
    <location>
        <begin position="645"/>
        <end position="666"/>
    </location>
</feature>
<dbReference type="Proteomes" id="UP000475325">
    <property type="component" value="Unassembled WGS sequence"/>
</dbReference>
<feature type="compositionally biased region" description="Polar residues" evidence="1">
    <location>
        <begin position="465"/>
        <end position="490"/>
    </location>
</feature>
<reference evidence="5 6" key="1">
    <citation type="submission" date="2019-06" db="EMBL/GenBank/DDBJ databases">
        <authorList>
            <person name="Palmer J.M."/>
        </authorList>
    </citation>
    <scope>NUCLEOTIDE SEQUENCE [LARGE SCALE GENOMIC DNA]</scope>
    <source>
        <strain evidence="3 5">TWF102</strain>
        <strain evidence="4 6">TWF703</strain>
    </source>
</reference>
<feature type="signal peptide" evidence="2">
    <location>
        <begin position="1"/>
        <end position="23"/>
    </location>
</feature>
<feature type="compositionally biased region" description="Low complexity" evidence="1">
    <location>
        <begin position="651"/>
        <end position="662"/>
    </location>
</feature>
<keyword evidence="2" id="KW-0732">Signal</keyword>
<dbReference type="Proteomes" id="UP000480548">
    <property type="component" value="Unassembled WGS sequence"/>
</dbReference>
<feature type="chain" id="PRO_5036200448" evidence="2">
    <location>
        <begin position="24"/>
        <end position="733"/>
    </location>
</feature>